<feature type="region of interest" description="Disordered" evidence="1">
    <location>
        <begin position="1"/>
        <end position="23"/>
    </location>
</feature>
<evidence type="ECO:0000259" key="2">
    <source>
        <dbReference type="Pfam" id="PF00005"/>
    </source>
</evidence>
<dbReference type="EMBL" id="UINC01142729">
    <property type="protein sequence ID" value="SVD31244.1"/>
    <property type="molecule type" value="Genomic_DNA"/>
</dbReference>
<dbReference type="GO" id="GO:0005524">
    <property type="term" value="F:ATP binding"/>
    <property type="evidence" value="ECO:0007669"/>
    <property type="project" value="InterPro"/>
</dbReference>
<dbReference type="InterPro" id="IPR015854">
    <property type="entry name" value="ABC_transpr_LolD-like"/>
</dbReference>
<dbReference type="PANTHER" id="PTHR24220">
    <property type="entry name" value="IMPORT ATP-BINDING PROTEIN"/>
    <property type="match status" value="1"/>
</dbReference>
<dbReference type="PANTHER" id="PTHR24220:SF86">
    <property type="entry name" value="ABC TRANSPORTER ABCH.1"/>
    <property type="match status" value="1"/>
</dbReference>
<dbReference type="AlphaFoldDB" id="A0A382UAB6"/>
<name>A0A382UAB6_9ZZZZ</name>
<dbReference type="GO" id="GO:0016887">
    <property type="term" value="F:ATP hydrolysis activity"/>
    <property type="evidence" value="ECO:0007669"/>
    <property type="project" value="InterPro"/>
</dbReference>
<organism evidence="3">
    <name type="scientific">marine metagenome</name>
    <dbReference type="NCBI Taxonomy" id="408172"/>
    <lineage>
        <taxon>unclassified sequences</taxon>
        <taxon>metagenomes</taxon>
        <taxon>ecological metagenomes</taxon>
    </lineage>
</organism>
<feature type="non-terminal residue" evidence="3">
    <location>
        <position position="1"/>
    </location>
</feature>
<dbReference type="SUPFAM" id="SSF52540">
    <property type="entry name" value="P-loop containing nucleoside triphosphate hydrolases"/>
    <property type="match status" value="1"/>
</dbReference>
<dbReference type="Gene3D" id="3.40.50.300">
    <property type="entry name" value="P-loop containing nucleotide triphosphate hydrolases"/>
    <property type="match status" value="1"/>
</dbReference>
<reference evidence="3" key="1">
    <citation type="submission" date="2018-05" db="EMBL/GenBank/DDBJ databases">
        <authorList>
            <person name="Lanie J.A."/>
            <person name="Ng W.-L."/>
            <person name="Kazmierczak K.M."/>
            <person name="Andrzejewski T.M."/>
            <person name="Davidsen T.M."/>
            <person name="Wayne K.J."/>
            <person name="Tettelin H."/>
            <person name="Glass J.I."/>
            <person name="Rusch D."/>
            <person name="Podicherti R."/>
            <person name="Tsui H.-C.T."/>
            <person name="Winkler M.E."/>
        </authorList>
    </citation>
    <scope>NUCLEOTIDE SEQUENCE</scope>
</reference>
<dbReference type="GO" id="GO:0022857">
    <property type="term" value="F:transmembrane transporter activity"/>
    <property type="evidence" value="ECO:0007669"/>
    <property type="project" value="TreeGrafter"/>
</dbReference>
<dbReference type="InterPro" id="IPR027417">
    <property type="entry name" value="P-loop_NTPase"/>
</dbReference>
<dbReference type="InterPro" id="IPR003439">
    <property type="entry name" value="ABC_transporter-like_ATP-bd"/>
</dbReference>
<accession>A0A382UAB6</accession>
<evidence type="ECO:0000256" key="1">
    <source>
        <dbReference type="SAM" id="MobiDB-lite"/>
    </source>
</evidence>
<dbReference type="GO" id="GO:0005886">
    <property type="term" value="C:plasma membrane"/>
    <property type="evidence" value="ECO:0007669"/>
    <property type="project" value="TreeGrafter"/>
</dbReference>
<gene>
    <name evidence="3" type="ORF">METZ01_LOCUS384098</name>
</gene>
<evidence type="ECO:0000313" key="3">
    <source>
        <dbReference type="EMBL" id="SVD31244.1"/>
    </source>
</evidence>
<dbReference type="Pfam" id="PF00005">
    <property type="entry name" value="ABC_tran"/>
    <property type="match status" value="1"/>
</dbReference>
<feature type="domain" description="ABC transporter" evidence="2">
    <location>
        <begin position="2"/>
        <end position="47"/>
    </location>
</feature>
<sequence>EILQEVGLEGLDERRPAEMSGGQQQRVAVARAIVSRPSLVLADEPTANLDSKTAEGLMRLFANLNQDRETAFVIATHARRVMAHARRLIKMLDGRIVEDIRQKEA</sequence>
<protein>
    <recommendedName>
        <fullName evidence="2">ABC transporter domain-containing protein</fullName>
    </recommendedName>
</protein>
<proteinExistence type="predicted"/>